<dbReference type="InterPro" id="IPR011330">
    <property type="entry name" value="Glyco_hydro/deAcase_b/a-brl"/>
</dbReference>
<evidence type="ECO:0008006" key="4">
    <source>
        <dbReference type="Google" id="ProtNLM"/>
    </source>
</evidence>
<dbReference type="GO" id="GO:0005975">
    <property type="term" value="P:carbohydrate metabolic process"/>
    <property type="evidence" value="ECO:0007669"/>
    <property type="project" value="InterPro"/>
</dbReference>
<sequence length="491" mass="55295">MSKPYVFIIFDTEDPVNPEADDTLLRLAQIYHNAGLPACFFMAGEKARVLRERGRKDVLDALRGHEIDYHGNYLFEYPEPALIYGNRDPWDQGVQKGLMYEVPGLQDVAEITGQFPVATCQHDNNHSPATTWALRQAGVRVWNGGLGAPLEGFGWILGMFVVGRHSRTVSGQSGLGGFQFDPDRPGRRPPKIHPDQELKRFQERFDAQLEKGHTHIVIAGHPTCWATAEWFGWYDWSTLFQRPGEKGIVVPYPHGRRWERSVTLSPSDREAYLEWTAAAARWLSRRKDIRITKFADVFAEYAEPPGQWLSEAQVRSVAGQMLKRFNHVKIARTTLSAADALLVLAQYVEFMLREHRRPSHIQIRRTLGPVEEVLVPSAPVIFKRQDLLLGARQIVHFVNAYGRLPAAIRAHRAECGPGELLRALAQAIACERIPDTVTVAPTPGVPECAAMDCFARATAGSALAQPPRYQPAQIHMQGYQQSWSYRPALKQ</sequence>
<proteinExistence type="predicted"/>
<protein>
    <recommendedName>
        <fullName evidence="4">NodB homology domain-containing protein</fullName>
    </recommendedName>
</protein>
<feature type="compositionally biased region" description="Basic and acidic residues" evidence="1">
    <location>
        <begin position="181"/>
        <end position="193"/>
    </location>
</feature>
<dbReference type="Gene3D" id="3.20.20.370">
    <property type="entry name" value="Glycoside hydrolase/deacetylase"/>
    <property type="match status" value="1"/>
</dbReference>
<gene>
    <name evidence="2" type="ORF">A3F84_19810</name>
</gene>
<accession>A0A1F6CSD7</accession>
<name>A0A1F6CSD7_HANXR</name>
<dbReference type="AlphaFoldDB" id="A0A1F6CSD7"/>
<feature type="region of interest" description="Disordered" evidence="1">
    <location>
        <begin position="173"/>
        <end position="193"/>
    </location>
</feature>
<evidence type="ECO:0000313" key="3">
    <source>
        <dbReference type="Proteomes" id="UP000178606"/>
    </source>
</evidence>
<organism evidence="2 3">
    <name type="scientific">Handelsmanbacteria sp. (strain RIFCSPLOWO2_12_FULL_64_10)</name>
    <dbReference type="NCBI Taxonomy" id="1817868"/>
    <lineage>
        <taxon>Bacteria</taxon>
        <taxon>Candidatus Handelsmaniibacteriota</taxon>
    </lineage>
</organism>
<comment type="caution">
    <text evidence="2">The sequence shown here is derived from an EMBL/GenBank/DDBJ whole genome shotgun (WGS) entry which is preliminary data.</text>
</comment>
<evidence type="ECO:0000256" key="1">
    <source>
        <dbReference type="SAM" id="MobiDB-lite"/>
    </source>
</evidence>
<dbReference type="SUPFAM" id="SSF88713">
    <property type="entry name" value="Glycoside hydrolase/deacetylase"/>
    <property type="match status" value="1"/>
</dbReference>
<reference evidence="2 3" key="1">
    <citation type="journal article" date="2016" name="Nat. Commun.">
        <title>Thousands of microbial genomes shed light on interconnected biogeochemical processes in an aquifer system.</title>
        <authorList>
            <person name="Anantharaman K."/>
            <person name="Brown C.T."/>
            <person name="Hug L.A."/>
            <person name="Sharon I."/>
            <person name="Castelle C.J."/>
            <person name="Probst A.J."/>
            <person name="Thomas B.C."/>
            <person name="Singh A."/>
            <person name="Wilkins M.J."/>
            <person name="Karaoz U."/>
            <person name="Brodie E.L."/>
            <person name="Williams K.H."/>
            <person name="Hubbard S.S."/>
            <person name="Banfield J.F."/>
        </authorList>
    </citation>
    <scope>NUCLEOTIDE SEQUENCE [LARGE SCALE GENOMIC DNA]</scope>
    <source>
        <strain evidence="3">RIFCSPLOWO2_12_FULL_64_10</strain>
    </source>
</reference>
<dbReference type="Proteomes" id="UP000178606">
    <property type="component" value="Unassembled WGS sequence"/>
</dbReference>
<evidence type="ECO:0000313" key="2">
    <source>
        <dbReference type="EMBL" id="OGG52099.1"/>
    </source>
</evidence>
<dbReference type="EMBL" id="MFKF01000157">
    <property type="protein sequence ID" value="OGG52099.1"/>
    <property type="molecule type" value="Genomic_DNA"/>
</dbReference>